<accession>A0A2U1KAS4</accession>
<reference evidence="1 2" key="1">
    <citation type="journal article" date="2018" name="Mol. Plant">
        <title>The genome of Artemisia annua provides insight into the evolution of Asteraceae family and artemisinin biosynthesis.</title>
        <authorList>
            <person name="Shen Q."/>
            <person name="Zhang L."/>
            <person name="Liao Z."/>
            <person name="Wang S."/>
            <person name="Yan T."/>
            <person name="Shi P."/>
            <person name="Liu M."/>
            <person name="Fu X."/>
            <person name="Pan Q."/>
            <person name="Wang Y."/>
            <person name="Lv Z."/>
            <person name="Lu X."/>
            <person name="Zhang F."/>
            <person name="Jiang W."/>
            <person name="Ma Y."/>
            <person name="Chen M."/>
            <person name="Hao X."/>
            <person name="Li L."/>
            <person name="Tang Y."/>
            <person name="Lv G."/>
            <person name="Zhou Y."/>
            <person name="Sun X."/>
            <person name="Brodelius P.E."/>
            <person name="Rose J.K.C."/>
            <person name="Tang K."/>
        </authorList>
    </citation>
    <scope>NUCLEOTIDE SEQUENCE [LARGE SCALE GENOMIC DNA]</scope>
    <source>
        <strain evidence="2">cv. Huhao1</strain>
        <tissue evidence="1">Leaf</tissue>
    </source>
</reference>
<proteinExistence type="predicted"/>
<comment type="caution">
    <text evidence="1">The sequence shown here is derived from an EMBL/GenBank/DDBJ whole genome shotgun (WGS) entry which is preliminary data.</text>
</comment>
<organism evidence="1 2">
    <name type="scientific">Artemisia annua</name>
    <name type="common">Sweet wormwood</name>
    <dbReference type="NCBI Taxonomy" id="35608"/>
    <lineage>
        <taxon>Eukaryota</taxon>
        <taxon>Viridiplantae</taxon>
        <taxon>Streptophyta</taxon>
        <taxon>Embryophyta</taxon>
        <taxon>Tracheophyta</taxon>
        <taxon>Spermatophyta</taxon>
        <taxon>Magnoliopsida</taxon>
        <taxon>eudicotyledons</taxon>
        <taxon>Gunneridae</taxon>
        <taxon>Pentapetalae</taxon>
        <taxon>asterids</taxon>
        <taxon>campanulids</taxon>
        <taxon>Asterales</taxon>
        <taxon>Asteraceae</taxon>
        <taxon>Asteroideae</taxon>
        <taxon>Anthemideae</taxon>
        <taxon>Artemisiinae</taxon>
        <taxon>Artemisia</taxon>
    </lineage>
</organism>
<dbReference type="Proteomes" id="UP000245207">
    <property type="component" value="Unassembled WGS sequence"/>
</dbReference>
<evidence type="ECO:0000313" key="1">
    <source>
        <dbReference type="EMBL" id="PWA33861.1"/>
    </source>
</evidence>
<dbReference type="AlphaFoldDB" id="A0A2U1KAS4"/>
<sequence length="93" mass="10339">MTTYVSLRRGFIMGELCYPSTLLLTNAQNQIQMGLTFHQCEVEDRGSLKLSDDVSAQPEFPFKEDADIMPSGPAHSDKDYLLESGNMMVGCIC</sequence>
<keyword evidence="2" id="KW-1185">Reference proteome</keyword>
<name>A0A2U1KAS4_ARTAN</name>
<dbReference type="EMBL" id="PKPP01024983">
    <property type="protein sequence ID" value="PWA33861.1"/>
    <property type="molecule type" value="Genomic_DNA"/>
</dbReference>
<protein>
    <submittedName>
        <fullName evidence="1">F-box domain, cyclin-like protein</fullName>
    </submittedName>
</protein>
<evidence type="ECO:0000313" key="2">
    <source>
        <dbReference type="Proteomes" id="UP000245207"/>
    </source>
</evidence>
<gene>
    <name evidence="1" type="ORF">CTI12_AA624600</name>
</gene>